<dbReference type="AlphaFoldDB" id="A0A197JVL6"/>
<dbReference type="Gene3D" id="3.40.50.1820">
    <property type="entry name" value="alpha/beta hydrolase"/>
    <property type="match status" value="1"/>
</dbReference>
<feature type="domain" description="Carboxylesterase type B" evidence="1">
    <location>
        <begin position="42"/>
        <end position="106"/>
    </location>
</feature>
<dbReference type="InterPro" id="IPR050309">
    <property type="entry name" value="Type-B_Carboxylest/Lipase"/>
</dbReference>
<evidence type="ECO:0000259" key="1">
    <source>
        <dbReference type="Pfam" id="PF00135"/>
    </source>
</evidence>
<reference evidence="2 3" key="1">
    <citation type="submission" date="2016-05" db="EMBL/GenBank/DDBJ databases">
        <title>Genome sequencing reveals origins of a unique bacterial endosymbiosis in the earliest lineages of terrestrial Fungi.</title>
        <authorList>
            <consortium name="DOE Joint Genome Institute"/>
            <person name="Uehling J."/>
            <person name="Gryganskyi A."/>
            <person name="Hameed K."/>
            <person name="Tschaplinski T."/>
            <person name="Misztal P."/>
            <person name="Wu S."/>
            <person name="Desiro A."/>
            <person name="Vande Pol N."/>
            <person name="Du Z.-Y."/>
            <person name="Zienkiewicz A."/>
            <person name="Zienkiewicz K."/>
            <person name="Morin E."/>
            <person name="Tisserant E."/>
            <person name="Splivallo R."/>
            <person name="Hainaut M."/>
            <person name="Henrissat B."/>
            <person name="Ohm R."/>
            <person name="Kuo A."/>
            <person name="Yan J."/>
            <person name="Lipzen A."/>
            <person name="Nolan M."/>
            <person name="Labutti K."/>
            <person name="Barry K."/>
            <person name="Goldstein A."/>
            <person name="Labbe J."/>
            <person name="Schadt C."/>
            <person name="Tuskan G."/>
            <person name="Grigoriev I."/>
            <person name="Martin F."/>
            <person name="Vilgalys R."/>
            <person name="Bonito G."/>
        </authorList>
    </citation>
    <scope>NUCLEOTIDE SEQUENCE [LARGE SCALE GENOMIC DNA]</scope>
    <source>
        <strain evidence="2 3">AG-77</strain>
    </source>
</reference>
<feature type="non-terminal residue" evidence="2">
    <location>
        <position position="1"/>
    </location>
</feature>
<evidence type="ECO:0000313" key="3">
    <source>
        <dbReference type="Proteomes" id="UP000078512"/>
    </source>
</evidence>
<feature type="non-terminal residue" evidence="2">
    <location>
        <position position="107"/>
    </location>
</feature>
<dbReference type="InterPro" id="IPR002018">
    <property type="entry name" value="CarbesteraseB"/>
</dbReference>
<keyword evidence="3" id="KW-1185">Reference proteome</keyword>
<dbReference type="Pfam" id="PF00135">
    <property type="entry name" value="COesterase"/>
    <property type="match status" value="1"/>
</dbReference>
<sequence>PIIVVVPNYRMAAFGFLASKELQQDIDQHIQQSPTPIPAYDQSIGNWGLQDQKLAFEWIRENIPEFGGDAKNVTAFGQSVGAISLHYHIVLPAHHGLFDRAILQSGA</sequence>
<evidence type="ECO:0000313" key="2">
    <source>
        <dbReference type="EMBL" id="OAQ29342.1"/>
    </source>
</evidence>
<accession>A0A197JVL6</accession>
<dbReference type="PANTHER" id="PTHR11559">
    <property type="entry name" value="CARBOXYLESTERASE"/>
    <property type="match status" value="1"/>
</dbReference>
<proteinExistence type="predicted"/>
<name>A0A197JVL6_9FUNG</name>
<gene>
    <name evidence="2" type="ORF">K457DRAFT_45495</name>
</gene>
<protein>
    <submittedName>
        <fullName evidence="2">Carboxylesterase</fullName>
    </submittedName>
</protein>
<dbReference type="OrthoDB" id="408631at2759"/>
<organism evidence="2 3">
    <name type="scientific">Linnemannia elongata AG-77</name>
    <dbReference type="NCBI Taxonomy" id="1314771"/>
    <lineage>
        <taxon>Eukaryota</taxon>
        <taxon>Fungi</taxon>
        <taxon>Fungi incertae sedis</taxon>
        <taxon>Mucoromycota</taxon>
        <taxon>Mortierellomycotina</taxon>
        <taxon>Mortierellomycetes</taxon>
        <taxon>Mortierellales</taxon>
        <taxon>Mortierellaceae</taxon>
        <taxon>Linnemannia</taxon>
    </lineage>
</organism>
<dbReference type="SUPFAM" id="SSF53474">
    <property type="entry name" value="alpha/beta-Hydrolases"/>
    <property type="match status" value="1"/>
</dbReference>
<dbReference type="STRING" id="1314771.A0A197JVL6"/>
<dbReference type="EMBL" id="KV442041">
    <property type="protein sequence ID" value="OAQ29342.1"/>
    <property type="molecule type" value="Genomic_DNA"/>
</dbReference>
<dbReference type="Proteomes" id="UP000078512">
    <property type="component" value="Unassembled WGS sequence"/>
</dbReference>
<dbReference type="InterPro" id="IPR029058">
    <property type="entry name" value="AB_hydrolase_fold"/>
</dbReference>